<accession>A0A225QH66</accession>
<protein>
    <recommendedName>
        <fullName evidence="1">DUF6455 domain-containing protein</fullName>
    </recommendedName>
</protein>
<keyword evidence="3" id="KW-1185">Reference proteome</keyword>
<dbReference type="STRING" id="561184.SAMN05216376_106156"/>
<dbReference type="AlphaFoldDB" id="A0A0B3SA44"/>
<dbReference type="OrthoDB" id="7859249at2"/>
<dbReference type="RefSeq" id="WP_043140569.1">
    <property type="nucleotide sequence ID" value="NZ_JAHVJH010000012.1"/>
</dbReference>
<organism evidence="2 3">
    <name type="scientific">Mameliella alba</name>
    <dbReference type="NCBI Taxonomy" id="561184"/>
    <lineage>
        <taxon>Bacteria</taxon>
        <taxon>Pseudomonadati</taxon>
        <taxon>Pseudomonadota</taxon>
        <taxon>Alphaproteobacteria</taxon>
        <taxon>Rhodobacterales</taxon>
        <taxon>Roseobacteraceae</taxon>
        <taxon>Mameliella</taxon>
    </lineage>
</organism>
<evidence type="ECO:0000313" key="3">
    <source>
        <dbReference type="Proteomes" id="UP000030960"/>
    </source>
</evidence>
<dbReference type="InterPro" id="IPR045601">
    <property type="entry name" value="DUF6455"/>
</dbReference>
<evidence type="ECO:0000313" key="2">
    <source>
        <dbReference type="EMBL" id="KHQ53531.1"/>
    </source>
</evidence>
<evidence type="ECO:0000259" key="1">
    <source>
        <dbReference type="Pfam" id="PF20056"/>
    </source>
</evidence>
<gene>
    <name evidence="2" type="ORF">OA50_02062</name>
</gene>
<feature type="domain" description="DUF6455" evidence="1">
    <location>
        <begin position="6"/>
        <end position="85"/>
    </location>
</feature>
<comment type="caution">
    <text evidence="2">The sequence shown here is derived from an EMBL/GenBank/DDBJ whole genome shotgun (WGS) entry which is preliminary data.</text>
</comment>
<name>A0A0B3SA44_9RHOB</name>
<accession>A0A0B3SA44</accession>
<dbReference type="Pfam" id="PF20056">
    <property type="entry name" value="DUF6455"/>
    <property type="match status" value="1"/>
</dbReference>
<dbReference type="Proteomes" id="UP000030960">
    <property type="component" value="Unassembled WGS sequence"/>
</dbReference>
<dbReference type="EMBL" id="JSUQ01000007">
    <property type="protein sequence ID" value="KHQ53531.1"/>
    <property type="molecule type" value="Genomic_DNA"/>
</dbReference>
<sequence>MGLTLGDPARHFFMTRSVARVMGLNLSDALNDGSLAPGAYASMVTACRGCALVDACEQWLSRQTSLTGTPPPGCYNGPILAELQRRQ</sequence>
<proteinExistence type="predicted"/>
<reference evidence="2 3" key="1">
    <citation type="submission" date="2014-10" db="EMBL/GenBank/DDBJ databases">
        <title>Genome sequence of Ponticoccus sp. strain UMTAT08 isolated from clonal culture of toxic dinoflagellate Alexandrium tamiyavanichii.</title>
        <authorList>
            <person name="Gan H.Y."/>
            <person name="Muhd D.-D."/>
            <person name="Mohd Noor M.E."/>
            <person name="Yeong Y.S."/>
            <person name="Usup G."/>
        </authorList>
    </citation>
    <scope>NUCLEOTIDE SEQUENCE [LARGE SCALE GENOMIC DNA]</scope>
    <source>
        <strain evidence="2 3">UMTAT08</strain>
    </source>
</reference>